<dbReference type="PANTHER" id="PTHR32002:SF62">
    <property type="entry name" value="PROTEIN NLP6-LIKE ISOFORM X1"/>
    <property type="match status" value="1"/>
</dbReference>
<dbReference type="GO" id="GO:0003700">
    <property type="term" value="F:DNA-binding transcription factor activity"/>
    <property type="evidence" value="ECO:0007669"/>
    <property type="project" value="InterPro"/>
</dbReference>
<dbReference type="AlphaFoldDB" id="A0A068V6W3"/>
<dbReference type="InterPro" id="IPR045012">
    <property type="entry name" value="NLP"/>
</dbReference>
<name>A0A068V6W3_COFCA</name>
<dbReference type="OMA" id="SCAIPVE"/>
<reference evidence="2" key="1">
    <citation type="journal article" date="2014" name="Science">
        <title>The coffee genome provides insight into the convergent evolution of caffeine biosynthesis.</title>
        <authorList>
            <person name="Denoeud F."/>
            <person name="Carretero-Paulet L."/>
            <person name="Dereeper A."/>
            <person name="Droc G."/>
            <person name="Guyot R."/>
            <person name="Pietrella M."/>
            <person name="Zheng C."/>
            <person name="Alberti A."/>
            <person name="Anthony F."/>
            <person name="Aprea G."/>
            <person name="Aury J.M."/>
            <person name="Bento P."/>
            <person name="Bernard M."/>
            <person name="Bocs S."/>
            <person name="Campa C."/>
            <person name="Cenci A."/>
            <person name="Combes M.C."/>
            <person name="Crouzillat D."/>
            <person name="Da Silva C."/>
            <person name="Daddiego L."/>
            <person name="De Bellis F."/>
            <person name="Dussert S."/>
            <person name="Garsmeur O."/>
            <person name="Gayraud T."/>
            <person name="Guignon V."/>
            <person name="Jahn K."/>
            <person name="Jamilloux V."/>
            <person name="Joet T."/>
            <person name="Labadie K."/>
            <person name="Lan T."/>
            <person name="Leclercq J."/>
            <person name="Lepelley M."/>
            <person name="Leroy T."/>
            <person name="Li L.T."/>
            <person name="Librado P."/>
            <person name="Lopez L."/>
            <person name="Munoz A."/>
            <person name="Noel B."/>
            <person name="Pallavicini A."/>
            <person name="Perrotta G."/>
            <person name="Poncet V."/>
            <person name="Pot D."/>
            <person name="Priyono X."/>
            <person name="Rigoreau M."/>
            <person name="Rouard M."/>
            <person name="Rozas J."/>
            <person name="Tranchant-Dubreuil C."/>
            <person name="VanBuren R."/>
            <person name="Zhang Q."/>
            <person name="Andrade A.C."/>
            <person name="Argout X."/>
            <person name="Bertrand B."/>
            <person name="de Kochko A."/>
            <person name="Graziosi G."/>
            <person name="Henry R.J."/>
            <person name="Jayarama X."/>
            <person name="Ming R."/>
            <person name="Nagai C."/>
            <person name="Rounsley S."/>
            <person name="Sankoff D."/>
            <person name="Giuliano G."/>
            <person name="Albert V.A."/>
            <person name="Wincker P."/>
            <person name="Lashermes P."/>
        </authorList>
    </citation>
    <scope>NUCLEOTIDE SEQUENCE [LARGE SCALE GENOMIC DNA]</scope>
    <source>
        <strain evidence="2">cv. DH200-94</strain>
    </source>
</reference>
<dbReference type="InParanoid" id="A0A068V6W3"/>
<organism evidence="1 2">
    <name type="scientific">Coffea canephora</name>
    <name type="common">Robusta coffee</name>
    <dbReference type="NCBI Taxonomy" id="49390"/>
    <lineage>
        <taxon>Eukaryota</taxon>
        <taxon>Viridiplantae</taxon>
        <taxon>Streptophyta</taxon>
        <taxon>Embryophyta</taxon>
        <taxon>Tracheophyta</taxon>
        <taxon>Spermatophyta</taxon>
        <taxon>Magnoliopsida</taxon>
        <taxon>eudicotyledons</taxon>
        <taxon>Gunneridae</taxon>
        <taxon>Pentapetalae</taxon>
        <taxon>asterids</taxon>
        <taxon>lamiids</taxon>
        <taxon>Gentianales</taxon>
        <taxon>Rubiaceae</taxon>
        <taxon>Ixoroideae</taxon>
        <taxon>Gardenieae complex</taxon>
        <taxon>Bertiereae - Coffeeae clade</taxon>
        <taxon>Coffeeae</taxon>
        <taxon>Coffea</taxon>
    </lineage>
</organism>
<protein>
    <submittedName>
        <fullName evidence="1">Uncharacterized protein</fullName>
    </submittedName>
</protein>
<sequence>MAMKAQTYPSPPFSTRGLGPCELSCSYSTYYGHYHLWVFWSICGNDEVQCVKPHLVATANGALIKNKIVYFLRLLLDPLLPRFLVQFWGLVKIGNKMYLTTCDQPFALKYFGNLEVKQLCEYRKHCLDYLIPVDDDDEISVDQVQLGPPGRVFCSGLPEYTFDVRHYTRREYPQRDCAVDRVKGYWALPIYHPTQHLPSGVLEIVSTNEFCLRPNGIQAKLRV</sequence>
<dbReference type="Gramene" id="CDP15658">
    <property type="protein sequence ID" value="CDP15658"/>
    <property type="gene ID" value="GSCOC_T00015606001"/>
</dbReference>
<dbReference type="EMBL" id="HG739186">
    <property type="protein sequence ID" value="CDP15658.1"/>
    <property type="molecule type" value="Genomic_DNA"/>
</dbReference>
<dbReference type="PhylomeDB" id="A0A068V6W3"/>
<accession>A0A068V6W3</accession>
<proteinExistence type="predicted"/>
<keyword evidence="2" id="KW-1185">Reference proteome</keyword>
<dbReference type="STRING" id="49390.A0A068V6W3"/>
<gene>
    <name evidence="1" type="ORF">GSCOC_T00015606001</name>
</gene>
<dbReference type="PANTHER" id="PTHR32002">
    <property type="entry name" value="PROTEIN NLP8"/>
    <property type="match status" value="1"/>
</dbReference>
<dbReference type="Proteomes" id="UP000295252">
    <property type="component" value="Chromosome VIII"/>
</dbReference>
<evidence type="ECO:0000313" key="2">
    <source>
        <dbReference type="Proteomes" id="UP000295252"/>
    </source>
</evidence>
<evidence type="ECO:0000313" key="1">
    <source>
        <dbReference type="EMBL" id="CDP15658.1"/>
    </source>
</evidence>